<dbReference type="InterPro" id="IPR036397">
    <property type="entry name" value="RNaseH_sf"/>
</dbReference>
<dbReference type="RefSeq" id="WP_071969626.1">
    <property type="nucleotide sequence ID" value="NZ_CP018076.1"/>
</dbReference>
<gene>
    <name evidence="1" type="ORF">BOO69_01390</name>
</gene>
<dbReference type="Proteomes" id="UP000181897">
    <property type="component" value="Chromosome"/>
</dbReference>
<dbReference type="STRING" id="1917485.BOO69_01390"/>
<keyword evidence="2" id="KW-1185">Reference proteome</keyword>
<sequence>MDFATVYDCEFLTAPGAPTRFWCGPHDPDPLCIQIGAVRLGLTAPFAVSEPVGWFVEPRDRDGAIAAVDPLVTRLCGIDDALLAREGIALVDALGHLSEFARDGLLLAWGKDDLLGLAPSLFVQGLTCPIPPARFRNATALLIAAGESAETVHGLRSNTICDHYGLKAPGPAHDARADAAGVATALSHLLQTGRLRPADITGLAPARG</sequence>
<dbReference type="OrthoDB" id="7362525at2"/>
<reference evidence="1 2" key="1">
    <citation type="submission" date="2016-11" db="EMBL/GenBank/DDBJ databases">
        <title>Complete genome sequence of Sulfitobacter sp. AM1-D1, a toxic bacteria associated with marine dinoflagellate Alexandrium minutum in East China Sea.</title>
        <authorList>
            <person name="Yang Q."/>
            <person name="Zhang X."/>
            <person name="Tian X."/>
        </authorList>
    </citation>
    <scope>NUCLEOTIDE SEQUENCE [LARGE SCALE GENOMIC DNA]</scope>
    <source>
        <strain evidence="1 2">AM1-D1</strain>
    </source>
</reference>
<name>A0A1J0WD35_9RHOB</name>
<dbReference type="GO" id="GO:0003676">
    <property type="term" value="F:nucleic acid binding"/>
    <property type="evidence" value="ECO:0007669"/>
    <property type="project" value="InterPro"/>
</dbReference>
<proteinExistence type="predicted"/>
<accession>A0A1J0WD35</accession>
<protein>
    <recommendedName>
        <fullName evidence="3">Exonuclease</fullName>
    </recommendedName>
</protein>
<organism evidence="1 2">
    <name type="scientific">Sulfitobacter alexandrii</name>
    <dbReference type="NCBI Taxonomy" id="1917485"/>
    <lineage>
        <taxon>Bacteria</taxon>
        <taxon>Pseudomonadati</taxon>
        <taxon>Pseudomonadota</taxon>
        <taxon>Alphaproteobacteria</taxon>
        <taxon>Rhodobacterales</taxon>
        <taxon>Roseobacteraceae</taxon>
        <taxon>Sulfitobacter</taxon>
    </lineage>
</organism>
<dbReference type="SUPFAM" id="SSF53098">
    <property type="entry name" value="Ribonuclease H-like"/>
    <property type="match status" value="1"/>
</dbReference>
<dbReference type="EMBL" id="CP018076">
    <property type="protein sequence ID" value="APE42211.1"/>
    <property type="molecule type" value="Genomic_DNA"/>
</dbReference>
<dbReference type="InterPro" id="IPR012337">
    <property type="entry name" value="RNaseH-like_sf"/>
</dbReference>
<dbReference type="AlphaFoldDB" id="A0A1J0WD35"/>
<evidence type="ECO:0000313" key="2">
    <source>
        <dbReference type="Proteomes" id="UP000181897"/>
    </source>
</evidence>
<dbReference type="KEGG" id="suam:BOO69_01390"/>
<evidence type="ECO:0008006" key="3">
    <source>
        <dbReference type="Google" id="ProtNLM"/>
    </source>
</evidence>
<evidence type="ECO:0000313" key="1">
    <source>
        <dbReference type="EMBL" id="APE42211.1"/>
    </source>
</evidence>
<dbReference type="Gene3D" id="3.30.420.10">
    <property type="entry name" value="Ribonuclease H-like superfamily/Ribonuclease H"/>
    <property type="match status" value="1"/>
</dbReference>